<dbReference type="AlphaFoldDB" id="A0A0E9U908"/>
<organism evidence="1">
    <name type="scientific">Anguilla anguilla</name>
    <name type="common">European freshwater eel</name>
    <name type="synonym">Muraena anguilla</name>
    <dbReference type="NCBI Taxonomy" id="7936"/>
    <lineage>
        <taxon>Eukaryota</taxon>
        <taxon>Metazoa</taxon>
        <taxon>Chordata</taxon>
        <taxon>Craniata</taxon>
        <taxon>Vertebrata</taxon>
        <taxon>Euteleostomi</taxon>
        <taxon>Actinopterygii</taxon>
        <taxon>Neopterygii</taxon>
        <taxon>Teleostei</taxon>
        <taxon>Anguilliformes</taxon>
        <taxon>Anguillidae</taxon>
        <taxon>Anguilla</taxon>
    </lineage>
</organism>
<name>A0A0E9U908_ANGAN</name>
<evidence type="ECO:0000313" key="1">
    <source>
        <dbReference type="EMBL" id="JAH62379.1"/>
    </source>
</evidence>
<accession>A0A0E9U908</accession>
<dbReference type="EMBL" id="GBXM01046198">
    <property type="protein sequence ID" value="JAH62379.1"/>
    <property type="molecule type" value="Transcribed_RNA"/>
</dbReference>
<reference evidence="1" key="1">
    <citation type="submission" date="2014-11" db="EMBL/GenBank/DDBJ databases">
        <authorList>
            <person name="Amaro Gonzalez C."/>
        </authorList>
    </citation>
    <scope>NUCLEOTIDE SEQUENCE</scope>
</reference>
<sequence length="24" mass="2760">MEYVILFILGADSNFINSVILKEM</sequence>
<proteinExistence type="predicted"/>
<reference evidence="1" key="2">
    <citation type="journal article" date="2015" name="Fish Shellfish Immunol.">
        <title>Early steps in the European eel (Anguilla anguilla)-Vibrio vulnificus interaction in the gills: Role of the RtxA13 toxin.</title>
        <authorList>
            <person name="Callol A."/>
            <person name="Pajuelo D."/>
            <person name="Ebbesson L."/>
            <person name="Teles M."/>
            <person name="MacKenzie S."/>
            <person name="Amaro C."/>
        </authorList>
    </citation>
    <scope>NUCLEOTIDE SEQUENCE</scope>
</reference>
<protein>
    <submittedName>
        <fullName evidence="1">Uncharacterized protein</fullName>
    </submittedName>
</protein>